<proteinExistence type="predicted"/>
<dbReference type="SUPFAM" id="SSF56281">
    <property type="entry name" value="Metallo-hydrolase/oxidoreductase"/>
    <property type="match status" value="1"/>
</dbReference>
<name>A0A239KI78_9NOCA</name>
<keyword evidence="2" id="KW-1185">Reference proteome</keyword>
<accession>A0A239KI78</accession>
<dbReference type="PANTHER" id="PTHR36839:SF1">
    <property type="entry name" value="METALLO-BETA-LACTAMASE FAMILY PROTEIN (AFU_ORTHOLOGUE AFUA_5G12770)"/>
    <property type="match status" value="1"/>
</dbReference>
<dbReference type="STRING" id="398843.A3K89_11460"/>
<evidence type="ECO:0000313" key="1">
    <source>
        <dbReference type="EMBL" id="SNT18067.1"/>
    </source>
</evidence>
<gene>
    <name evidence="1" type="ORF">SAMN05421642_110206</name>
</gene>
<dbReference type="Gene3D" id="3.60.15.10">
    <property type="entry name" value="Ribonuclease Z/Hydroxyacylglutathione hydrolase-like"/>
    <property type="match status" value="1"/>
</dbReference>
<dbReference type="Proteomes" id="UP000198327">
    <property type="component" value="Unassembled WGS sequence"/>
</dbReference>
<dbReference type="EMBL" id="FZOW01000010">
    <property type="protein sequence ID" value="SNT18067.1"/>
    <property type="molecule type" value="Genomic_DNA"/>
</dbReference>
<evidence type="ECO:0000313" key="2">
    <source>
        <dbReference type="Proteomes" id="UP000198327"/>
    </source>
</evidence>
<dbReference type="PANTHER" id="PTHR36839">
    <property type="entry name" value="METALLO-BETA-LACTAMASE FAMILY PROTEIN (AFU_ORTHOLOGUE AFUA_5G12770)"/>
    <property type="match status" value="1"/>
</dbReference>
<organism evidence="1 2">
    <name type="scientific">Rhodococcoides kyotonense</name>
    <dbReference type="NCBI Taxonomy" id="398843"/>
    <lineage>
        <taxon>Bacteria</taxon>
        <taxon>Bacillati</taxon>
        <taxon>Actinomycetota</taxon>
        <taxon>Actinomycetes</taxon>
        <taxon>Mycobacteriales</taxon>
        <taxon>Nocardiaceae</taxon>
        <taxon>Rhodococcoides</taxon>
    </lineage>
</organism>
<protein>
    <recommendedName>
        <fullName evidence="3">MBL fold metallo-hydrolase</fullName>
    </recommendedName>
</protein>
<reference evidence="2" key="1">
    <citation type="submission" date="2017-06" db="EMBL/GenBank/DDBJ databases">
        <authorList>
            <person name="Varghese N."/>
            <person name="Submissions S."/>
        </authorList>
    </citation>
    <scope>NUCLEOTIDE SEQUENCE [LARGE SCALE GENOMIC DNA]</scope>
    <source>
        <strain evidence="2">JCM 23211</strain>
    </source>
</reference>
<sequence>MGEDFPLCVTCGVQYPQDAARTHCSICEDERQYVGYDGQQWTSLNDMRRDGYSVDIREEVPGLWGLATSPTFAIGQRALLVPGEGGNVLWDCISYIDDAAAQRVTELGGISAIALSHPHYYSSMTQWSRAFDDAPIYVHERDAQWVPRTDNVVFWSGDTNEILPGRTLINAGVHFAGGTVMHWADGVDGRGALCAGDIFTVVADRRWVGFMYSYPNLIPEHPDTIRRAVELVRPYAFESLYGAWWDRIITHDAHAAVFRSARRYFDHIGTPIDGI</sequence>
<dbReference type="AlphaFoldDB" id="A0A239KI78"/>
<dbReference type="InterPro" id="IPR036866">
    <property type="entry name" value="RibonucZ/Hydroxyglut_hydro"/>
</dbReference>
<evidence type="ECO:0008006" key="3">
    <source>
        <dbReference type="Google" id="ProtNLM"/>
    </source>
</evidence>